<dbReference type="CDD" id="cd02883">
    <property type="entry name" value="NUDIX_Hydrolase"/>
    <property type="match status" value="1"/>
</dbReference>
<dbReference type="SUPFAM" id="SSF48317">
    <property type="entry name" value="Acid phosphatase/Vanadium-dependent haloperoxidase"/>
    <property type="match status" value="1"/>
</dbReference>
<dbReference type="SUPFAM" id="SSF55811">
    <property type="entry name" value="Nudix"/>
    <property type="match status" value="1"/>
</dbReference>
<dbReference type="Gene3D" id="3.90.79.10">
    <property type="entry name" value="Nucleoside Triphosphate Pyrophosphohydrolase"/>
    <property type="match status" value="1"/>
</dbReference>
<accession>A0ABD6X5Y7</accession>
<proteinExistence type="predicted"/>
<feature type="transmembrane region" description="Helical" evidence="4">
    <location>
        <begin position="328"/>
        <end position="352"/>
    </location>
</feature>
<dbReference type="InterPro" id="IPR000326">
    <property type="entry name" value="PAP2/HPO"/>
</dbReference>
<feature type="transmembrane region" description="Helical" evidence="4">
    <location>
        <begin position="413"/>
        <end position="429"/>
    </location>
</feature>
<dbReference type="Pfam" id="PF01569">
    <property type="entry name" value="PAP2"/>
    <property type="match status" value="1"/>
</dbReference>
<comment type="catalytic activity">
    <reaction evidence="3">
        <text>di-trans,octa-cis-undecaprenyl diphosphate + H2O = di-trans,octa-cis-undecaprenyl phosphate + phosphate + H(+)</text>
        <dbReference type="Rhea" id="RHEA:28094"/>
        <dbReference type="ChEBI" id="CHEBI:15377"/>
        <dbReference type="ChEBI" id="CHEBI:15378"/>
        <dbReference type="ChEBI" id="CHEBI:43474"/>
        <dbReference type="ChEBI" id="CHEBI:58405"/>
        <dbReference type="ChEBI" id="CHEBI:60392"/>
        <dbReference type="EC" id="3.6.1.27"/>
    </reaction>
</comment>
<evidence type="ECO:0000256" key="1">
    <source>
        <dbReference type="ARBA" id="ARBA00012374"/>
    </source>
</evidence>
<protein>
    <recommendedName>
        <fullName evidence="1">undecaprenyl-diphosphate phosphatase</fullName>
        <ecNumber evidence="1">3.6.1.27</ecNumber>
    </recommendedName>
    <alternativeName>
        <fullName evidence="2">Undecaprenyl pyrophosphate phosphatase</fullName>
    </alternativeName>
</protein>
<organism evidence="6 7">
    <name type="scientific">Photobacterium damselae</name>
    <dbReference type="NCBI Taxonomy" id="38293"/>
    <lineage>
        <taxon>Bacteria</taxon>
        <taxon>Pseudomonadati</taxon>
        <taxon>Pseudomonadota</taxon>
        <taxon>Gammaproteobacteria</taxon>
        <taxon>Vibrionales</taxon>
        <taxon>Vibrionaceae</taxon>
        <taxon>Photobacterium</taxon>
    </lineage>
</organism>
<feature type="transmembrane region" description="Helical" evidence="4">
    <location>
        <begin position="469"/>
        <end position="488"/>
    </location>
</feature>
<reference evidence="6 7" key="1">
    <citation type="submission" date="2018-03" db="EMBL/GenBank/DDBJ databases">
        <title>Whole genome sequencing of Histamine producing bacteria.</title>
        <authorList>
            <person name="Butler K."/>
        </authorList>
    </citation>
    <scope>NUCLEOTIDE SEQUENCE [LARGE SCALE GENOMIC DNA]</scope>
    <source>
        <strain evidence="6 7">BT-6</strain>
    </source>
</reference>
<dbReference type="EC" id="3.6.1.27" evidence="1"/>
<dbReference type="InterPro" id="IPR036938">
    <property type="entry name" value="PAP2/HPO_sf"/>
</dbReference>
<gene>
    <name evidence="6" type="ORF">CTM90_10470</name>
</gene>
<feature type="domain" description="Phosphatidic acid phosphatase type 2/haloperoxidase" evidence="5">
    <location>
        <begin position="245"/>
        <end position="373"/>
    </location>
</feature>
<evidence type="ECO:0000256" key="3">
    <source>
        <dbReference type="ARBA" id="ARBA00047594"/>
    </source>
</evidence>
<feature type="transmembrane region" description="Helical" evidence="4">
    <location>
        <begin position="441"/>
        <end position="463"/>
    </location>
</feature>
<dbReference type="Proteomes" id="UP000241404">
    <property type="component" value="Unassembled WGS sequence"/>
</dbReference>
<keyword evidence="4" id="KW-1133">Transmembrane helix</keyword>
<feature type="transmembrane region" description="Helical" evidence="4">
    <location>
        <begin position="258"/>
        <end position="278"/>
    </location>
</feature>
<keyword evidence="4" id="KW-0812">Transmembrane</keyword>
<dbReference type="PANTHER" id="PTHR14969">
    <property type="entry name" value="SPHINGOSINE-1-PHOSPHATE PHOSPHOHYDROLASE"/>
    <property type="match status" value="1"/>
</dbReference>
<evidence type="ECO:0000256" key="2">
    <source>
        <dbReference type="ARBA" id="ARBA00032707"/>
    </source>
</evidence>
<evidence type="ECO:0000256" key="4">
    <source>
        <dbReference type="SAM" id="Phobius"/>
    </source>
</evidence>
<dbReference type="EMBL" id="PYMM01000005">
    <property type="protein sequence ID" value="PSU16883.1"/>
    <property type="molecule type" value="Genomic_DNA"/>
</dbReference>
<dbReference type="PANTHER" id="PTHR14969:SF13">
    <property type="entry name" value="AT30094P"/>
    <property type="match status" value="1"/>
</dbReference>
<evidence type="ECO:0000313" key="6">
    <source>
        <dbReference type="EMBL" id="PSU16883.1"/>
    </source>
</evidence>
<feature type="transmembrane region" description="Helical" evidence="4">
    <location>
        <begin position="298"/>
        <end position="316"/>
    </location>
</feature>
<dbReference type="GO" id="GO:0050380">
    <property type="term" value="F:undecaprenyl-diphosphatase activity"/>
    <property type="evidence" value="ECO:0007669"/>
    <property type="project" value="UniProtKB-EC"/>
</dbReference>
<dbReference type="AlphaFoldDB" id="A0ABD6X5Y7"/>
<evidence type="ECO:0000313" key="7">
    <source>
        <dbReference type="Proteomes" id="UP000241404"/>
    </source>
</evidence>
<dbReference type="Gene3D" id="1.20.144.10">
    <property type="entry name" value="Phosphatidic acid phosphatase type 2/haloperoxidase"/>
    <property type="match status" value="1"/>
</dbReference>
<feature type="transmembrane region" description="Helical" evidence="4">
    <location>
        <begin position="390"/>
        <end position="407"/>
    </location>
</feature>
<dbReference type="Pfam" id="PF00293">
    <property type="entry name" value="NUDIX"/>
    <property type="match status" value="1"/>
</dbReference>
<sequence length="509" mass="57081">MRNTFGQRILFLFFVLFGLMFGSVSSVWASPTTSALPEGIVGAVCIIRHDNKVVMISEVITEKLALPGGYIDSGYNAPQTAIQEALEETGLHVHVDKFLQYRGRAAIYACVANDPIPVTEFKTKSGFTAVASWSSAHFGKEVKQVYLINPFKVDSKNYRYPDDIALLKKWLQQTPNSAVTYYHNLSQEVNPLHRWELSQMLTFQHWVDGLPSWQQTLFSSWMTVTNLPGEYGFIFTVLFGCLIAFGPVSFLRLSTVMLSVTMVASIIKLTIASPRPFYIIPALQKVAASGYGFPSGHTLMALVLWSFIGIQVYRYIKVHNPSAQLTRWRVGIISTVVLFSLSQAVARVWYGVHFISDTVASLVIGSVMIAGFTLWINLDKHNLTRCMTNKWFWLNVTVAFGLIAGTTQAPDHIYLFSCVLAIFLINDYVPRQYQRLNLRYLLGLITCLLIGCSVILYSGYMLINLSNVSLIVLAIRSITIVVLITWILGCSSWFYRHTCSSSAHVQQAN</sequence>
<comment type="caution">
    <text evidence="6">The sequence shown here is derived from an EMBL/GenBank/DDBJ whole genome shotgun (WGS) entry which is preliminary data.</text>
</comment>
<feature type="transmembrane region" description="Helical" evidence="4">
    <location>
        <begin position="231"/>
        <end position="251"/>
    </location>
</feature>
<keyword evidence="4" id="KW-0472">Membrane</keyword>
<name>A0ABD6X5Y7_PHODM</name>
<dbReference type="SMART" id="SM00014">
    <property type="entry name" value="acidPPc"/>
    <property type="match status" value="1"/>
</dbReference>
<dbReference type="InterPro" id="IPR015797">
    <property type="entry name" value="NUDIX_hydrolase-like_dom_sf"/>
</dbReference>
<evidence type="ECO:0000259" key="5">
    <source>
        <dbReference type="SMART" id="SM00014"/>
    </source>
</evidence>
<dbReference type="RefSeq" id="WP_065170943.1">
    <property type="nucleotide sequence ID" value="NZ_LZFH01000008.1"/>
</dbReference>
<dbReference type="InterPro" id="IPR000086">
    <property type="entry name" value="NUDIX_hydrolase_dom"/>
</dbReference>
<feature type="transmembrane region" description="Helical" evidence="4">
    <location>
        <begin position="358"/>
        <end position="378"/>
    </location>
</feature>